<evidence type="ECO:0000313" key="7">
    <source>
        <dbReference type="Proteomes" id="UP000288805"/>
    </source>
</evidence>
<proteinExistence type="predicted"/>
<dbReference type="AlphaFoldDB" id="A0A438D612"/>
<evidence type="ECO:0000259" key="5">
    <source>
        <dbReference type="PROSITE" id="PS50966"/>
    </source>
</evidence>
<dbReference type="InterPro" id="IPR007527">
    <property type="entry name" value="Znf_SWIM"/>
</dbReference>
<keyword evidence="1" id="KW-0479">Metal-binding</keyword>
<dbReference type="PANTHER" id="PTHR31973">
    <property type="entry name" value="POLYPROTEIN, PUTATIVE-RELATED"/>
    <property type="match status" value="1"/>
</dbReference>
<reference evidence="6 7" key="1">
    <citation type="journal article" date="2018" name="PLoS Genet.">
        <title>Population sequencing reveals clonal diversity and ancestral inbreeding in the grapevine cultivar Chardonnay.</title>
        <authorList>
            <person name="Roach M.J."/>
            <person name="Johnson D.L."/>
            <person name="Bohlmann J."/>
            <person name="van Vuuren H.J."/>
            <person name="Jones S.J."/>
            <person name="Pretorius I.S."/>
            <person name="Schmidt S.A."/>
            <person name="Borneman A.R."/>
        </authorList>
    </citation>
    <scope>NUCLEOTIDE SEQUENCE [LARGE SCALE GENOMIC DNA]</scope>
    <source>
        <strain evidence="7">cv. Chardonnay</strain>
        <tissue evidence="6">Leaf</tissue>
    </source>
</reference>
<comment type="caution">
    <text evidence="6">The sequence shown here is derived from an EMBL/GenBank/DDBJ whole genome shotgun (WGS) entry which is preliminary data.</text>
</comment>
<dbReference type="SMART" id="SM00575">
    <property type="entry name" value="ZnF_PMZ"/>
    <property type="match status" value="1"/>
</dbReference>
<name>A0A438D612_VITVI</name>
<dbReference type="PANTHER" id="PTHR31973:SF187">
    <property type="entry name" value="MUTATOR TRANSPOSASE MUDRA PROTEIN"/>
    <property type="match status" value="1"/>
</dbReference>
<dbReference type="InterPro" id="IPR006564">
    <property type="entry name" value="Znf_PMZ"/>
</dbReference>
<feature type="domain" description="SWIM-type" evidence="5">
    <location>
        <begin position="136"/>
        <end position="177"/>
    </location>
</feature>
<evidence type="ECO:0000256" key="2">
    <source>
        <dbReference type="ARBA" id="ARBA00022771"/>
    </source>
</evidence>
<protein>
    <recommendedName>
        <fullName evidence="5">SWIM-type domain-containing protein</fullName>
    </recommendedName>
</protein>
<keyword evidence="2 4" id="KW-0863">Zinc-finger</keyword>
<evidence type="ECO:0000313" key="6">
    <source>
        <dbReference type="EMBL" id="RVW30883.1"/>
    </source>
</evidence>
<organism evidence="6 7">
    <name type="scientific">Vitis vinifera</name>
    <name type="common">Grape</name>
    <dbReference type="NCBI Taxonomy" id="29760"/>
    <lineage>
        <taxon>Eukaryota</taxon>
        <taxon>Viridiplantae</taxon>
        <taxon>Streptophyta</taxon>
        <taxon>Embryophyta</taxon>
        <taxon>Tracheophyta</taxon>
        <taxon>Spermatophyta</taxon>
        <taxon>Magnoliopsida</taxon>
        <taxon>eudicotyledons</taxon>
        <taxon>Gunneridae</taxon>
        <taxon>Pentapetalae</taxon>
        <taxon>rosids</taxon>
        <taxon>Vitales</taxon>
        <taxon>Vitaceae</taxon>
        <taxon>Viteae</taxon>
        <taxon>Vitis</taxon>
    </lineage>
</organism>
<dbReference type="Pfam" id="PF04434">
    <property type="entry name" value="SWIM"/>
    <property type="match status" value="1"/>
</dbReference>
<gene>
    <name evidence="6" type="ORF">CK203_102799</name>
</gene>
<dbReference type="Proteomes" id="UP000288805">
    <property type="component" value="Unassembled WGS sequence"/>
</dbReference>
<dbReference type="GO" id="GO:0008270">
    <property type="term" value="F:zinc ion binding"/>
    <property type="evidence" value="ECO:0007669"/>
    <property type="project" value="UniProtKB-KW"/>
</dbReference>
<dbReference type="PROSITE" id="PS50966">
    <property type="entry name" value="ZF_SWIM"/>
    <property type="match status" value="1"/>
</dbReference>
<evidence type="ECO:0000256" key="1">
    <source>
        <dbReference type="ARBA" id="ARBA00022723"/>
    </source>
</evidence>
<dbReference type="EMBL" id="QGNW01001780">
    <property type="protein sequence ID" value="RVW30883.1"/>
    <property type="molecule type" value="Genomic_DNA"/>
</dbReference>
<accession>A0A438D612</accession>
<evidence type="ECO:0000256" key="3">
    <source>
        <dbReference type="ARBA" id="ARBA00022833"/>
    </source>
</evidence>
<evidence type="ECO:0000256" key="4">
    <source>
        <dbReference type="PROSITE-ProRule" id="PRU00325"/>
    </source>
</evidence>
<sequence>MVAINPGSIVELTHSSDRHFEQFFVAHSVSIQGFAMGCWPIIAIDSAHIGHPALLHSVPEVFGLENHAYCYCHLKENFSSFLANITQEGTKVLCLSSIKMNRTIGRVYRPKIEDKVLQKIAKGEMYPITPLMNGIFRVYIGMTFLNVDILKHTCTCRGWQMMGILCEHATTVILSIGQNVADFVQDWYKFPMQELIYLGSFFGIETHDMPFVDNDGLVRSIIGEFFFSLNPPHTKRSPIRPKKKCIESQFQDKRTVYCSRCHMSKYNRKACKNPLS</sequence>
<keyword evidence="3" id="KW-0862">Zinc</keyword>